<dbReference type="Proteomes" id="UP000006045">
    <property type="component" value="Chromosome"/>
</dbReference>
<sequence length="88" mass="9799">MSEIEESKGCVYKDLEGVDEGDMQNKARHVTRLAALIETAPMSKADVAQRLGLNPESLEEILRGKFRDINVSTLVSYGDLMSENNLEK</sequence>
<dbReference type="EMBL" id="CM001561">
    <property type="protein sequence ID" value="EJZ59575.1"/>
    <property type="molecule type" value="Genomic_DNA"/>
</dbReference>
<name>A0A7U9GV39_PSEFL</name>
<evidence type="ECO:0000313" key="3">
    <source>
        <dbReference type="Proteomes" id="UP000006045"/>
    </source>
</evidence>
<evidence type="ECO:0000259" key="1">
    <source>
        <dbReference type="Pfam" id="PF13744"/>
    </source>
</evidence>
<dbReference type="InterPro" id="IPR010982">
    <property type="entry name" value="Lambda_DNA-bd_dom_sf"/>
</dbReference>
<feature type="domain" description="HigA2-like helix-turn-helix" evidence="1">
    <location>
        <begin position="11"/>
        <end position="76"/>
    </location>
</feature>
<dbReference type="InterPro" id="IPR039554">
    <property type="entry name" value="HigA2-like_HTH"/>
</dbReference>
<dbReference type="Gene3D" id="1.10.260.40">
    <property type="entry name" value="lambda repressor-like DNA-binding domains"/>
    <property type="match status" value="1"/>
</dbReference>
<dbReference type="AlphaFoldDB" id="A0A7U9GV39"/>
<evidence type="ECO:0000313" key="2">
    <source>
        <dbReference type="EMBL" id="EJZ59575.1"/>
    </source>
</evidence>
<gene>
    <name evidence="2" type="ORF">I1A_003927</name>
</gene>
<organism evidence="2 3">
    <name type="scientific">Pseudomonas fluorescens R124</name>
    <dbReference type="NCBI Taxonomy" id="743713"/>
    <lineage>
        <taxon>Bacteria</taxon>
        <taxon>Pseudomonadati</taxon>
        <taxon>Pseudomonadota</taxon>
        <taxon>Gammaproteobacteria</taxon>
        <taxon>Pseudomonadales</taxon>
        <taxon>Pseudomonadaceae</taxon>
        <taxon>Pseudomonas</taxon>
    </lineage>
</organism>
<dbReference type="GO" id="GO:0003677">
    <property type="term" value="F:DNA binding"/>
    <property type="evidence" value="ECO:0007669"/>
    <property type="project" value="InterPro"/>
</dbReference>
<protein>
    <recommendedName>
        <fullName evidence="1">HigA2-like helix-turn-helix domain-containing protein</fullName>
    </recommendedName>
</protein>
<proteinExistence type="predicted"/>
<accession>A0A7U9GV39</accession>
<dbReference type="Pfam" id="PF13744">
    <property type="entry name" value="HTH_37"/>
    <property type="match status" value="1"/>
</dbReference>
<dbReference type="SUPFAM" id="SSF47413">
    <property type="entry name" value="lambda repressor-like DNA-binding domains"/>
    <property type="match status" value="1"/>
</dbReference>
<dbReference type="RefSeq" id="WP_003227320.1">
    <property type="nucleotide sequence ID" value="NZ_CM001561.1"/>
</dbReference>
<reference evidence="2 3" key="1">
    <citation type="submission" date="2012-08" db="EMBL/GenBank/DDBJ databases">
        <title>The genome of cave-isolated P. fluorescens strain R124 demonstrates phenotypic adaptation to the mineral environment.</title>
        <authorList>
            <person name="Barton M.D."/>
            <person name="Petronio M."/>
            <person name="Giarrizzo J.G."/>
            <person name="Bowling B.V."/>
            <person name="Barton H.A."/>
        </authorList>
    </citation>
    <scope>NUCLEOTIDE SEQUENCE [LARGE SCALE GENOMIC DNA]</scope>
    <source>
        <strain evidence="2 3">R124</strain>
    </source>
</reference>